<evidence type="ECO:0000313" key="1">
    <source>
        <dbReference type="EMBL" id="KAI4349163.1"/>
    </source>
</evidence>
<proteinExistence type="predicted"/>
<reference evidence="1 2" key="1">
    <citation type="journal article" date="2022" name="DNA Res.">
        <title>Chromosomal-level genome assembly of the orchid tree Bauhinia variegata (Leguminosae; Cercidoideae) supports the allotetraploid origin hypothesis of Bauhinia.</title>
        <authorList>
            <person name="Zhong Y."/>
            <person name="Chen Y."/>
            <person name="Zheng D."/>
            <person name="Pang J."/>
            <person name="Liu Y."/>
            <person name="Luo S."/>
            <person name="Meng S."/>
            <person name="Qian L."/>
            <person name="Wei D."/>
            <person name="Dai S."/>
            <person name="Zhou R."/>
        </authorList>
    </citation>
    <scope>NUCLEOTIDE SEQUENCE [LARGE SCALE GENOMIC DNA]</scope>
    <source>
        <strain evidence="1">BV-YZ2020</strain>
    </source>
</reference>
<keyword evidence="2" id="KW-1185">Reference proteome</keyword>
<accession>A0ACB9PL90</accession>
<dbReference type="Proteomes" id="UP000828941">
    <property type="component" value="Chromosome 4"/>
</dbReference>
<protein>
    <submittedName>
        <fullName evidence="1">Uncharacterized protein</fullName>
    </submittedName>
</protein>
<organism evidence="1 2">
    <name type="scientific">Bauhinia variegata</name>
    <name type="common">Purple orchid tree</name>
    <name type="synonym">Phanera variegata</name>
    <dbReference type="NCBI Taxonomy" id="167791"/>
    <lineage>
        <taxon>Eukaryota</taxon>
        <taxon>Viridiplantae</taxon>
        <taxon>Streptophyta</taxon>
        <taxon>Embryophyta</taxon>
        <taxon>Tracheophyta</taxon>
        <taxon>Spermatophyta</taxon>
        <taxon>Magnoliopsida</taxon>
        <taxon>eudicotyledons</taxon>
        <taxon>Gunneridae</taxon>
        <taxon>Pentapetalae</taxon>
        <taxon>rosids</taxon>
        <taxon>fabids</taxon>
        <taxon>Fabales</taxon>
        <taxon>Fabaceae</taxon>
        <taxon>Cercidoideae</taxon>
        <taxon>Cercideae</taxon>
        <taxon>Bauhiniinae</taxon>
        <taxon>Bauhinia</taxon>
    </lineage>
</organism>
<comment type="caution">
    <text evidence="1">The sequence shown here is derived from an EMBL/GenBank/DDBJ whole genome shotgun (WGS) entry which is preliminary data.</text>
</comment>
<evidence type="ECO:0000313" key="2">
    <source>
        <dbReference type="Proteomes" id="UP000828941"/>
    </source>
</evidence>
<name>A0ACB9PL90_BAUVA</name>
<sequence length="81" mass="8983">MATEGDDVAKRNDEGASTSTSTSRADIPIQKVLYPCFLVFLLRVETVCFLNRNMLGVIHVAVFRALITEDEWGFCCLSTVP</sequence>
<dbReference type="EMBL" id="CM039429">
    <property type="protein sequence ID" value="KAI4349163.1"/>
    <property type="molecule type" value="Genomic_DNA"/>
</dbReference>
<gene>
    <name evidence="1" type="ORF">L6164_009793</name>
</gene>